<evidence type="ECO:0000256" key="1">
    <source>
        <dbReference type="ARBA" id="ARBA00004141"/>
    </source>
</evidence>
<reference evidence="6 7" key="1">
    <citation type="submission" date="2024-11" db="EMBL/GenBank/DDBJ databases">
        <title>Chromosome-level genome assembly of the freshwater bivalve Anodonta woodiana.</title>
        <authorList>
            <person name="Chen X."/>
        </authorList>
    </citation>
    <scope>NUCLEOTIDE SEQUENCE [LARGE SCALE GENOMIC DNA]</scope>
    <source>
        <strain evidence="6">MN2024</strain>
        <tissue evidence="6">Gills</tissue>
    </source>
</reference>
<keyword evidence="3 5" id="KW-1133">Transmembrane helix</keyword>
<accession>A0ABD3V037</accession>
<comment type="caution">
    <text evidence="6">The sequence shown here is derived from an EMBL/GenBank/DDBJ whole genome shotgun (WGS) entry which is preliminary data.</text>
</comment>
<feature type="transmembrane region" description="Helical" evidence="5">
    <location>
        <begin position="158"/>
        <end position="182"/>
    </location>
</feature>
<organism evidence="6 7">
    <name type="scientific">Sinanodonta woodiana</name>
    <name type="common">Chinese pond mussel</name>
    <name type="synonym">Anodonta woodiana</name>
    <dbReference type="NCBI Taxonomy" id="1069815"/>
    <lineage>
        <taxon>Eukaryota</taxon>
        <taxon>Metazoa</taxon>
        <taxon>Spiralia</taxon>
        <taxon>Lophotrochozoa</taxon>
        <taxon>Mollusca</taxon>
        <taxon>Bivalvia</taxon>
        <taxon>Autobranchia</taxon>
        <taxon>Heteroconchia</taxon>
        <taxon>Palaeoheterodonta</taxon>
        <taxon>Unionida</taxon>
        <taxon>Unionoidea</taxon>
        <taxon>Unionidae</taxon>
        <taxon>Unioninae</taxon>
        <taxon>Sinanodonta</taxon>
    </lineage>
</organism>
<gene>
    <name evidence="6" type="ORF">ACJMK2_013643</name>
</gene>
<dbReference type="PANTHER" id="PTHR10671">
    <property type="entry name" value="EPITHELIAL MEMBRANE PROTEIN-RELATED"/>
    <property type="match status" value="1"/>
</dbReference>
<evidence type="ECO:0000313" key="6">
    <source>
        <dbReference type="EMBL" id="KAL3854371.1"/>
    </source>
</evidence>
<keyword evidence="4 5" id="KW-0472">Membrane</keyword>
<dbReference type="AlphaFoldDB" id="A0ABD3V037"/>
<proteinExistence type="predicted"/>
<dbReference type="GO" id="GO:0016020">
    <property type="term" value="C:membrane"/>
    <property type="evidence" value="ECO:0007669"/>
    <property type="project" value="UniProtKB-SubCell"/>
</dbReference>
<feature type="transmembrane region" description="Helical" evidence="5">
    <location>
        <begin position="115"/>
        <end position="138"/>
    </location>
</feature>
<protein>
    <recommendedName>
        <fullName evidence="8">Claudin</fullName>
    </recommendedName>
</protein>
<dbReference type="InterPro" id="IPR004031">
    <property type="entry name" value="PMP22/EMP/MP20/Claudin"/>
</dbReference>
<feature type="transmembrane region" description="Helical" evidence="5">
    <location>
        <begin position="86"/>
        <end position="108"/>
    </location>
</feature>
<evidence type="ECO:0000256" key="4">
    <source>
        <dbReference type="ARBA" id="ARBA00023136"/>
    </source>
</evidence>
<dbReference type="InterPro" id="IPR050579">
    <property type="entry name" value="PMP-22/EMP/MP20-like"/>
</dbReference>
<evidence type="ECO:0000256" key="5">
    <source>
        <dbReference type="SAM" id="Phobius"/>
    </source>
</evidence>
<dbReference type="EMBL" id="JBJQND010000014">
    <property type="protein sequence ID" value="KAL3854371.1"/>
    <property type="molecule type" value="Genomic_DNA"/>
</dbReference>
<dbReference type="Proteomes" id="UP001634394">
    <property type="component" value="Unassembled WGS sequence"/>
</dbReference>
<keyword evidence="2 5" id="KW-0812">Transmembrane</keyword>
<evidence type="ECO:0000256" key="2">
    <source>
        <dbReference type="ARBA" id="ARBA00022692"/>
    </source>
</evidence>
<comment type="subcellular location">
    <subcellularLocation>
        <location evidence="1">Membrane</location>
        <topology evidence="1">Multi-pass membrane protein</topology>
    </subcellularLocation>
</comment>
<evidence type="ECO:0000313" key="7">
    <source>
        <dbReference type="Proteomes" id="UP001634394"/>
    </source>
</evidence>
<keyword evidence="7" id="KW-1185">Reference proteome</keyword>
<dbReference type="PANTHER" id="PTHR10671:SF108">
    <property type="entry name" value="CLAUDIN FAMILY PROTEIN-RELATED"/>
    <property type="match status" value="1"/>
</dbReference>
<sequence length="197" mass="20784">MSAIRLAGLIIGSVSLVLIVISLAIPYWIFLVDKEVQVTGSGITISISAKIGFWDYCISMDVVGFSGSRCGKFYESDRNDITDASVAMLLLGMLLMVGSVIACGTSILCKKESKLFPIVGGVCTFVSGTCMLIGVALYGSAYWGKIVLDGDTLIVSHMYGPCFYMAIVATILALVSGGLQIASRGVSNVSVKPLESK</sequence>
<name>A0ABD3V037_SINWO</name>
<feature type="transmembrane region" description="Helical" evidence="5">
    <location>
        <begin position="7"/>
        <end position="30"/>
    </location>
</feature>
<dbReference type="Pfam" id="PF00822">
    <property type="entry name" value="PMP22_Claudin"/>
    <property type="match status" value="1"/>
</dbReference>
<evidence type="ECO:0008006" key="8">
    <source>
        <dbReference type="Google" id="ProtNLM"/>
    </source>
</evidence>
<dbReference type="Gene3D" id="1.20.140.150">
    <property type="match status" value="1"/>
</dbReference>
<evidence type="ECO:0000256" key="3">
    <source>
        <dbReference type="ARBA" id="ARBA00022989"/>
    </source>
</evidence>